<dbReference type="EMBL" id="OW240913">
    <property type="protein sequence ID" value="CAH2250970.1"/>
    <property type="molecule type" value="Genomic_DNA"/>
</dbReference>
<evidence type="ECO:0000313" key="2">
    <source>
        <dbReference type="EMBL" id="CAH2250970.1"/>
    </source>
</evidence>
<gene>
    <name evidence="2" type="ORF">PECUL_23A039411</name>
</gene>
<proteinExistence type="predicted"/>
<reference evidence="2" key="1">
    <citation type="submission" date="2022-03" db="EMBL/GenBank/DDBJ databases">
        <authorList>
            <person name="Alioto T."/>
            <person name="Alioto T."/>
            <person name="Gomez Garrido J."/>
        </authorList>
    </citation>
    <scope>NUCLEOTIDE SEQUENCE</scope>
</reference>
<dbReference type="Proteomes" id="UP001295444">
    <property type="component" value="Chromosome 02"/>
</dbReference>
<organism evidence="2 3">
    <name type="scientific">Pelobates cultripes</name>
    <name type="common">Western spadefoot toad</name>
    <dbReference type="NCBI Taxonomy" id="61616"/>
    <lineage>
        <taxon>Eukaryota</taxon>
        <taxon>Metazoa</taxon>
        <taxon>Chordata</taxon>
        <taxon>Craniata</taxon>
        <taxon>Vertebrata</taxon>
        <taxon>Euteleostomi</taxon>
        <taxon>Amphibia</taxon>
        <taxon>Batrachia</taxon>
        <taxon>Anura</taxon>
        <taxon>Pelobatoidea</taxon>
        <taxon>Pelobatidae</taxon>
        <taxon>Pelobates</taxon>
    </lineage>
</organism>
<name>A0AAD1VTX4_PELCU</name>
<keyword evidence="3" id="KW-1185">Reference proteome</keyword>
<feature type="region of interest" description="Disordered" evidence="1">
    <location>
        <begin position="137"/>
        <end position="164"/>
    </location>
</feature>
<dbReference type="AlphaFoldDB" id="A0AAD1VTX4"/>
<sequence>MSKPFHNALIEDGVFMTAGHMRMLVSFAQDPLHHLMELTKISITFQQKIQPPLLLPNKTQQSTLLPLEESQGEKNQQTPILPPDLYPEDRAKSEDCPFSSRCPLKPGAENLGPTTRENPRLTRESCLSTLNFFTKHLLGEPPEDTMGRKNPRLSQPSNRDTKDIGQMLTSVPHSKEMAPTRFEAQLTPPEDTIPDIGSLLSADSDAPSTKGDIYNLFLHMQKLFTTDITTVKTELQKITIRLHTSEADINNLKQGMNSLGDTVQHLSSSYSHLSGQTPQSTCTHTYQEFRNTHTTLLIHPLTELLLFGTTPPHTLPPPVVP</sequence>
<feature type="region of interest" description="Disordered" evidence="1">
    <location>
        <begin position="68"/>
        <end position="121"/>
    </location>
</feature>
<accession>A0AAD1VTX4</accession>
<evidence type="ECO:0000313" key="3">
    <source>
        <dbReference type="Proteomes" id="UP001295444"/>
    </source>
</evidence>
<protein>
    <submittedName>
        <fullName evidence="2">Uncharacterized protein</fullName>
    </submittedName>
</protein>
<evidence type="ECO:0000256" key="1">
    <source>
        <dbReference type="SAM" id="MobiDB-lite"/>
    </source>
</evidence>